<gene>
    <name evidence="2" type="ORF">CEPIT_LOCUS28148</name>
</gene>
<dbReference type="AlphaFoldDB" id="A0AAV0EVI9"/>
<proteinExistence type="predicted"/>
<evidence type="ECO:0000256" key="1">
    <source>
        <dbReference type="SAM" id="MobiDB-lite"/>
    </source>
</evidence>
<comment type="caution">
    <text evidence="2">The sequence shown here is derived from an EMBL/GenBank/DDBJ whole genome shotgun (WGS) entry which is preliminary data.</text>
</comment>
<feature type="region of interest" description="Disordered" evidence="1">
    <location>
        <begin position="85"/>
        <end position="104"/>
    </location>
</feature>
<evidence type="ECO:0000313" key="2">
    <source>
        <dbReference type="EMBL" id="CAH9127220.1"/>
    </source>
</evidence>
<accession>A0AAV0EVI9</accession>
<keyword evidence="3" id="KW-1185">Reference proteome</keyword>
<evidence type="ECO:0000313" key="3">
    <source>
        <dbReference type="Proteomes" id="UP001152523"/>
    </source>
</evidence>
<feature type="region of interest" description="Disordered" evidence="1">
    <location>
        <begin position="1"/>
        <end position="31"/>
    </location>
</feature>
<dbReference type="Proteomes" id="UP001152523">
    <property type="component" value="Unassembled WGS sequence"/>
</dbReference>
<name>A0AAV0EVI9_9ASTE</name>
<organism evidence="2 3">
    <name type="scientific">Cuscuta epithymum</name>
    <dbReference type="NCBI Taxonomy" id="186058"/>
    <lineage>
        <taxon>Eukaryota</taxon>
        <taxon>Viridiplantae</taxon>
        <taxon>Streptophyta</taxon>
        <taxon>Embryophyta</taxon>
        <taxon>Tracheophyta</taxon>
        <taxon>Spermatophyta</taxon>
        <taxon>Magnoliopsida</taxon>
        <taxon>eudicotyledons</taxon>
        <taxon>Gunneridae</taxon>
        <taxon>Pentapetalae</taxon>
        <taxon>asterids</taxon>
        <taxon>lamiids</taxon>
        <taxon>Solanales</taxon>
        <taxon>Convolvulaceae</taxon>
        <taxon>Cuscuteae</taxon>
        <taxon>Cuscuta</taxon>
        <taxon>Cuscuta subgen. Cuscuta</taxon>
    </lineage>
</organism>
<protein>
    <submittedName>
        <fullName evidence="2">Uncharacterized protein</fullName>
    </submittedName>
</protein>
<sequence length="104" mass="11510">MVEQLIGDISHGPNYLIGRRGRSKKRKEPPPHISKLKEEMADEMNKPIQHCLAFAITKLAADNPNLKVNVEELCAAMSFGVCKDQLQDDSNSSDSNETEVSKGD</sequence>
<reference evidence="2" key="1">
    <citation type="submission" date="2022-07" db="EMBL/GenBank/DDBJ databases">
        <authorList>
            <person name="Macas J."/>
            <person name="Novak P."/>
            <person name="Neumann P."/>
        </authorList>
    </citation>
    <scope>NUCLEOTIDE SEQUENCE</scope>
</reference>
<dbReference type="EMBL" id="CAMAPF010000945">
    <property type="protein sequence ID" value="CAH9127220.1"/>
    <property type="molecule type" value="Genomic_DNA"/>
</dbReference>